<organism evidence="8 9">
    <name type="scientific">SAR324 cluster bacterium</name>
    <dbReference type="NCBI Taxonomy" id="2024889"/>
    <lineage>
        <taxon>Bacteria</taxon>
        <taxon>Deltaproteobacteria</taxon>
        <taxon>SAR324 cluster</taxon>
    </lineage>
</organism>
<feature type="site" description="Raises pKa of active site His" evidence="6">
    <location>
        <position position="144"/>
    </location>
</feature>
<proteinExistence type="inferred from homology"/>
<comment type="caution">
    <text evidence="6">Lacks conserved residue(s) required for the propagation of feature annotation.</text>
</comment>
<dbReference type="GO" id="GO:0004644">
    <property type="term" value="F:phosphoribosylglycinamide formyltransferase activity"/>
    <property type="evidence" value="ECO:0007669"/>
    <property type="project" value="UniProtKB-UniRule"/>
</dbReference>
<comment type="similarity">
    <text evidence="4 6">Belongs to the GART family.</text>
</comment>
<evidence type="ECO:0000259" key="7">
    <source>
        <dbReference type="Pfam" id="PF00551"/>
    </source>
</evidence>
<evidence type="ECO:0000313" key="8">
    <source>
        <dbReference type="EMBL" id="NMC64479.1"/>
    </source>
</evidence>
<dbReference type="CDD" id="cd08645">
    <property type="entry name" value="FMT_core_GART"/>
    <property type="match status" value="1"/>
</dbReference>
<dbReference type="UniPathway" id="UPA00074">
    <property type="reaction ID" value="UER00126"/>
</dbReference>
<dbReference type="PANTHER" id="PTHR43369">
    <property type="entry name" value="PHOSPHORIBOSYLGLYCINAMIDE FORMYLTRANSFERASE"/>
    <property type="match status" value="1"/>
</dbReference>
<dbReference type="GO" id="GO:0005829">
    <property type="term" value="C:cytosol"/>
    <property type="evidence" value="ECO:0007669"/>
    <property type="project" value="TreeGrafter"/>
</dbReference>
<feature type="active site" description="Proton donor" evidence="6">
    <location>
        <position position="108"/>
    </location>
</feature>
<dbReference type="InterPro" id="IPR004607">
    <property type="entry name" value="GART"/>
</dbReference>
<name>A0A7X9FVD4_9DELT</name>
<dbReference type="HAMAP" id="MF_01930">
    <property type="entry name" value="PurN"/>
    <property type="match status" value="1"/>
</dbReference>
<comment type="pathway">
    <text evidence="1 6">Purine metabolism; IMP biosynthesis via de novo pathway; N(2)-formyl-N(1)-(5-phospho-D-ribosyl)glycinamide from N(1)-(5-phospho-D-ribosyl)glycinamide (10-formyl THF route): step 1/1.</text>
</comment>
<dbReference type="NCBIfam" id="TIGR00639">
    <property type="entry name" value="PurN"/>
    <property type="match status" value="1"/>
</dbReference>
<gene>
    <name evidence="6" type="primary">purN</name>
    <name evidence="8" type="ORF">GYA55_15040</name>
</gene>
<dbReference type="InterPro" id="IPR001555">
    <property type="entry name" value="GART_AS"/>
</dbReference>
<feature type="binding site" evidence="6">
    <location>
        <begin position="15"/>
        <end position="17"/>
    </location>
    <ligand>
        <name>N(1)-(5-phospho-beta-D-ribosyl)glycinamide</name>
        <dbReference type="ChEBI" id="CHEBI:143788"/>
    </ligand>
</feature>
<sequence>MASSVRVSVLISGRGSNLGSLIKNAKNYIVHAVFSDNPDATGLLLAKEAGIRTYAYAREDYPNKEKFKDAIMEGVDEVASDFIALAGFMRVLPEWFVLKNEGKIINIHPALLPKFPGLHTHERAIEAHEKEHGCTVHYVDIGVDTGPIIAQGSCPVMPEDDADTLAARVLKIEHQIYPFVLNHIGSGEIALKGRDVFVSETCEEKAKQMGFFLRGEK</sequence>
<evidence type="ECO:0000256" key="4">
    <source>
        <dbReference type="ARBA" id="ARBA00038440"/>
    </source>
</evidence>
<evidence type="ECO:0000256" key="5">
    <source>
        <dbReference type="ARBA" id="ARBA00047664"/>
    </source>
</evidence>
<comment type="function">
    <text evidence="6">Catalyzes the transfer of a formyl group from 10-formyltetrahydrofolate to 5-phospho-ribosyl-glycinamide (GAR), producing 5-phospho-ribosyl-N-formylglycinamide (FGAR) and tetrahydrofolate.</text>
</comment>
<protein>
    <recommendedName>
        <fullName evidence="6">Phosphoribosylglycinamide formyltransferase</fullName>
        <ecNumber evidence="6">2.1.2.2</ecNumber>
    </recommendedName>
    <alternativeName>
        <fullName evidence="6">5'-phosphoribosylglycinamide transformylase</fullName>
    </alternativeName>
    <alternativeName>
        <fullName evidence="6">GAR transformylase</fullName>
        <shortName evidence="6">GART</shortName>
    </alternativeName>
</protein>
<comment type="caution">
    <text evidence="8">The sequence shown here is derived from an EMBL/GenBank/DDBJ whole genome shotgun (WGS) entry which is preliminary data.</text>
</comment>
<dbReference type="EC" id="2.1.2.2" evidence="6"/>
<accession>A0A7X9FVD4</accession>
<dbReference type="PROSITE" id="PS00373">
    <property type="entry name" value="GART"/>
    <property type="match status" value="1"/>
</dbReference>
<dbReference type="Proteomes" id="UP000524246">
    <property type="component" value="Unassembled WGS sequence"/>
</dbReference>
<dbReference type="SUPFAM" id="SSF53328">
    <property type="entry name" value="Formyltransferase"/>
    <property type="match status" value="1"/>
</dbReference>
<dbReference type="InterPro" id="IPR036477">
    <property type="entry name" value="Formyl_transf_N_sf"/>
</dbReference>
<keyword evidence="3 6" id="KW-0658">Purine biosynthesis</keyword>
<dbReference type="InterPro" id="IPR002376">
    <property type="entry name" value="Formyl_transf_N"/>
</dbReference>
<dbReference type="AlphaFoldDB" id="A0A7X9FVD4"/>
<comment type="catalytic activity">
    <reaction evidence="5 6">
        <text>N(1)-(5-phospho-beta-D-ribosyl)glycinamide + (6R)-10-formyltetrahydrofolate = N(2)-formyl-N(1)-(5-phospho-beta-D-ribosyl)glycinamide + (6S)-5,6,7,8-tetrahydrofolate + H(+)</text>
        <dbReference type="Rhea" id="RHEA:15053"/>
        <dbReference type="ChEBI" id="CHEBI:15378"/>
        <dbReference type="ChEBI" id="CHEBI:57453"/>
        <dbReference type="ChEBI" id="CHEBI:143788"/>
        <dbReference type="ChEBI" id="CHEBI:147286"/>
        <dbReference type="ChEBI" id="CHEBI:195366"/>
        <dbReference type="EC" id="2.1.2.2"/>
    </reaction>
</comment>
<evidence type="ECO:0000256" key="6">
    <source>
        <dbReference type="HAMAP-Rule" id="MF_01930"/>
    </source>
</evidence>
<evidence type="ECO:0000256" key="2">
    <source>
        <dbReference type="ARBA" id="ARBA00022679"/>
    </source>
</evidence>
<keyword evidence="2 6" id="KW-0808">Transferase</keyword>
<feature type="domain" description="Formyl transferase N-terminal" evidence="7">
    <location>
        <begin position="6"/>
        <end position="180"/>
    </location>
</feature>
<dbReference type="Pfam" id="PF00551">
    <property type="entry name" value="Formyl_trans_N"/>
    <property type="match status" value="1"/>
</dbReference>
<dbReference type="EMBL" id="JAAZON010000684">
    <property type="protein sequence ID" value="NMC64479.1"/>
    <property type="molecule type" value="Genomic_DNA"/>
</dbReference>
<evidence type="ECO:0000256" key="3">
    <source>
        <dbReference type="ARBA" id="ARBA00022755"/>
    </source>
</evidence>
<dbReference type="PANTHER" id="PTHR43369:SF2">
    <property type="entry name" value="PHOSPHORIBOSYLGLYCINAMIDE FORMYLTRANSFERASE"/>
    <property type="match status" value="1"/>
</dbReference>
<evidence type="ECO:0000313" key="9">
    <source>
        <dbReference type="Proteomes" id="UP000524246"/>
    </source>
</evidence>
<dbReference type="GO" id="GO:0006189">
    <property type="term" value="P:'de novo' IMP biosynthetic process"/>
    <property type="evidence" value="ECO:0007669"/>
    <property type="project" value="UniProtKB-UniRule"/>
</dbReference>
<feature type="binding site" evidence="6">
    <location>
        <position position="106"/>
    </location>
    <ligand>
        <name>(6R)-10-formyltetrahydrofolate</name>
        <dbReference type="ChEBI" id="CHEBI:195366"/>
    </ligand>
</feature>
<dbReference type="Gene3D" id="3.40.50.170">
    <property type="entry name" value="Formyl transferase, N-terminal domain"/>
    <property type="match status" value="1"/>
</dbReference>
<feature type="binding site" evidence="6">
    <location>
        <position position="64"/>
    </location>
    <ligand>
        <name>(6R)-10-formyltetrahydrofolate</name>
        <dbReference type="ChEBI" id="CHEBI:195366"/>
    </ligand>
</feature>
<reference evidence="8 9" key="1">
    <citation type="journal article" date="2020" name="Biotechnol. Biofuels">
        <title>New insights from the biogas microbiome by comprehensive genome-resolved metagenomics of nearly 1600 species originating from multiple anaerobic digesters.</title>
        <authorList>
            <person name="Campanaro S."/>
            <person name="Treu L."/>
            <person name="Rodriguez-R L.M."/>
            <person name="Kovalovszki A."/>
            <person name="Ziels R.M."/>
            <person name="Maus I."/>
            <person name="Zhu X."/>
            <person name="Kougias P.G."/>
            <person name="Basile A."/>
            <person name="Luo G."/>
            <person name="Schluter A."/>
            <person name="Konstantinidis K.T."/>
            <person name="Angelidaki I."/>
        </authorList>
    </citation>
    <scope>NUCLEOTIDE SEQUENCE [LARGE SCALE GENOMIC DNA]</scope>
    <source>
        <strain evidence="8">AS27yjCOA_65</strain>
    </source>
</reference>
<evidence type="ECO:0000256" key="1">
    <source>
        <dbReference type="ARBA" id="ARBA00005054"/>
    </source>
</evidence>